<keyword evidence="2" id="KW-1185">Reference proteome</keyword>
<sequence length="135" mass="14324">MPVCSFSRVVHTALPRRTASPPSVATRRSMTCFPVLTLLAAVVALSPLARPTVSRWQTAPAAPMVLTLRSVVVPATSTAAPVSVEPLMLSSALLKRPKRPIVVAVVKKRSSPLSAATFSVQMPLSFAFPRPLARA</sequence>
<protein>
    <submittedName>
        <fullName evidence="1">Uncharacterized protein</fullName>
    </submittedName>
</protein>
<dbReference type="GeneID" id="40752625"/>
<dbReference type="Proteomes" id="UP000030706">
    <property type="component" value="Unassembled WGS sequence"/>
</dbReference>
<dbReference type="RefSeq" id="XP_029757497.1">
    <property type="nucleotide sequence ID" value="XM_029910319.1"/>
</dbReference>
<dbReference type="EMBL" id="KL584992">
    <property type="protein sequence ID" value="KEQ81310.1"/>
    <property type="molecule type" value="Genomic_DNA"/>
</dbReference>
<evidence type="ECO:0000313" key="1">
    <source>
        <dbReference type="EMBL" id="KEQ81310.1"/>
    </source>
</evidence>
<reference evidence="1 2" key="1">
    <citation type="journal article" date="2014" name="BMC Genomics">
        <title>Genome sequencing of four Aureobasidium pullulans varieties: biotechnological potential, stress tolerance, and description of new species.</title>
        <authorList>
            <person name="Gostin Ar C."/>
            <person name="Ohm R.A."/>
            <person name="Kogej T."/>
            <person name="Sonjak S."/>
            <person name="Turk M."/>
            <person name="Zajc J."/>
            <person name="Zalar P."/>
            <person name="Grube M."/>
            <person name="Sun H."/>
            <person name="Han J."/>
            <person name="Sharma A."/>
            <person name="Chiniquy J."/>
            <person name="Ngan C.Y."/>
            <person name="Lipzen A."/>
            <person name="Barry K."/>
            <person name="Grigoriev I.V."/>
            <person name="Gunde-Cimerman N."/>
        </authorList>
    </citation>
    <scope>NUCLEOTIDE SEQUENCE [LARGE SCALE GENOMIC DNA]</scope>
    <source>
        <strain evidence="1 2">EXF-150</strain>
    </source>
</reference>
<dbReference type="HOGENOM" id="CLU_1885376_0_0_1"/>
<evidence type="ECO:0000313" key="2">
    <source>
        <dbReference type="Proteomes" id="UP000030706"/>
    </source>
</evidence>
<accession>A0A074X715</accession>
<name>A0A074X715_AURPU</name>
<proteinExistence type="predicted"/>
<gene>
    <name evidence="1" type="ORF">M438DRAFT_78259</name>
</gene>
<dbReference type="AlphaFoldDB" id="A0A074X715"/>
<organism evidence="1 2">
    <name type="scientific">Aureobasidium pullulans EXF-150</name>
    <dbReference type="NCBI Taxonomy" id="1043002"/>
    <lineage>
        <taxon>Eukaryota</taxon>
        <taxon>Fungi</taxon>
        <taxon>Dikarya</taxon>
        <taxon>Ascomycota</taxon>
        <taxon>Pezizomycotina</taxon>
        <taxon>Dothideomycetes</taxon>
        <taxon>Dothideomycetidae</taxon>
        <taxon>Dothideales</taxon>
        <taxon>Saccotheciaceae</taxon>
        <taxon>Aureobasidium</taxon>
    </lineage>
</organism>